<evidence type="ECO:0000256" key="5">
    <source>
        <dbReference type="ARBA" id="ARBA00022840"/>
    </source>
</evidence>
<dbReference type="PANTHER" id="PTHR23359">
    <property type="entry name" value="NUCLEOTIDE KINASE"/>
    <property type="match status" value="1"/>
</dbReference>
<dbReference type="NCBIfam" id="NF011100">
    <property type="entry name" value="PRK14527.1"/>
    <property type="match status" value="1"/>
</dbReference>
<evidence type="ECO:0000256" key="3">
    <source>
        <dbReference type="ARBA" id="ARBA00022741"/>
    </source>
</evidence>
<dbReference type="HAMAP" id="MF_00235">
    <property type="entry name" value="Adenylate_kinase_Adk"/>
    <property type="match status" value="1"/>
</dbReference>
<feature type="binding site" evidence="6">
    <location>
        <begin position="57"/>
        <end position="59"/>
    </location>
    <ligand>
        <name>AMP</name>
        <dbReference type="ChEBI" id="CHEBI:456215"/>
    </ligand>
</feature>
<feature type="binding site" evidence="6">
    <location>
        <position position="171"/>
    </location>
    <ligand>
        <name>AMP</name>
        <dbReference type="ChEBI" id="CHEBI:456215"/>
    </ligand>
</feature>
<feature type="binding site" evidence="6">
    <location>
        <position position="130"/>
    </location>
    <ligand>
        <name>Zn(2+)</name>
        <dbReference type="ChEBI" id="CHEBI:29105"/>
        <note>structural</note>
    </ligand>
</feature>
<comment type="subunit">
    <text evidence="6 8">Monomer.</text>
</comment>
<evidence type="ECO:0000256" key="7">
    <source>
        <dbReference type="RuleBase" id="RU003330"/>
    </source>
</evidence>
<dbReference type="InterPro" id="IPR006259">
    <property type="entry name" value="Adenyl_kin_sub"/>
</dbReference>
<feature type="binding site" evidence="6">
    <location>
        <position position="150"/>
    </location>
    <ligand>
        <name>Zn(2+)</name>
        <dbReference type="ChEBI" id="CHEBI:29105"/>
        <note>structural</note>
    </ligand>
</feature>
<evidence type="ECO:0000256" key="1">
    <source>
        <dbReference type="ARBA" id="ARBA00022679"/>
    </source>
</evidence>
<dbReference type="STRING" id="626940.BHW43_06820"/>
<keyword evidence="5 6" id="KW-0067">ATP-binding</keyword>
<dbReference type="EC" id="2.7.4.3" evidence="6 8"/>
<dbReference type="GO" id="GO:0005737">
    <property type="term" value="C:cytoplasm"/>
    <property type="evidence" value="ECO:0007669"/>
    <property type="project" value="UniProtKB-SubCell"/>
</dbReference>
<sequence>MYILLMGPPGAGKGTQAEKLIDEFKIPHISTGDMFRAAVSAGTELGKEAKKYMDAGGLVPDVVTIGIVREGLSKPECANGFILDGFPRTEEQAVALDGILKDLGIKLTGVVNISVPDSELVARVVGRRICKACGATYHVSFNPSKVENVCDKCGGNLYQRNDDKEETVVNRLHAYHEQTEPLIEYYKKQGLYKEIDGLQPIDKVYADVKVSLGCSK</sequence>
<comment type="domain">
    <text evidence="6">Consists of three domains, a large central CORE domain and two small peripheral domains, NMPbind and LID, which undergo movements during catalysis. The LID domain closes over the site of phosphoryl transfer upon ATP binding. Assembling and dissambling the active center during each catalytic cycle provides an effective means to prevent ATP hydrolysis. Some bacteria have evolved a zinc-coordinating structure that stabilizes the LID domain.</text>
</comment>
<feature type="binding site" evidence="6">
    <location>
        <position position="36"/>
    </location>
    <ligand>
        <name>AMP</name>
        <dbReference type="ChEBI" id="CHEBI:456215"/>
    </ligand>
</feature>
<comment type="catalytic activity">
    <reaction evidence="6 8">
        <text>AMP + ATP = 2 ADP</text>
        <dbReference type="Rhea" id="RHEA:12973"/>
        <dbReference type="ChEBI" id="CHEBI:30616"/>
        <dbReference type="ChEBI" id="CHEBI:456215"/>
        <dbReference type="ChEBI" id="CHEBI:456216"/>
        <dbReference type="EC" id="2.7.4.3"/>
    </reaction>
</comment>
<dbReference type="Pfam" id="PF00406">
    <property type="entry name" value="ADK"/>
    <property type="match status" value="1"/>
</dbReference>
<keyword evidence="4 6" id="KW-0418">Kinase</keyword>
<dbReference type="PRINTS" id="PR00094">
    <property type="entry name" value="ADENYLTKNASE"/>
</dbReference>
<evidence type="ECO:0000256" key="6">
    <source>
        <dbReference type="HAMAP-Rule" id="MF_00235"/>
    </source>
</evidence>
<feature type="binding site" evidence="6">
    <location>
        <position position="127"/>
    </location>
    <ligand>
        <name>ATP</name>
        <dbReference type="ChEBI" id="CHEBI:30616"/>
    </ligand>
</feature>
<dbReference type="SUPFAM" id="SSF52540">
    <property type="entry name" value="P-loop containing nucleoside triphosphate hydrolases"/>
    <property type="match status" value="1"/>
</dbReference>
<dbReference type="GO" id="GO:0044209">
    <property type="term" value="P:AMP salvage"/>
    <property type="evidence" value="ECO:0007669"/>
    <property type="project" value="UniProtKB-UniRule"/>
</dbReference>
<dbReference type="GO" id="GO:0004017">
    <property type="term" value="F:AMP kinase activity"/>
    <property type="evidence" value="ECO:0007669"/>
    <property type="project" value="UniProtKB-UniRule"/>
</dbReference>
<dbReference type="GeneID" id="78525012"/>
<evidence type="ECO:0000313" key="9">
    <source>
        <dbReference type="EMBL" id="OLA37272.1"/>
    </source>
</evidence>
<dbReference type="GO" id="GO:0005524">
    <property type="term" value="F:ATP binding"/>
    <property type="evidence" value="ECO:0007669"/>
    <property type="project" value="UniProtKB-UniRule"/>
</dbReference>
<feature type="binding site" evidence="6">
    <location>
        <position position="31"/>
    </location>
    <ligand>
        <name>AMP</name>
        <dbReference type="ChEBI" id="CHEBI:456215"/>
    </ligand>
</feature>
<keyword evidence="1 6" id="KW-0808">Transferase</keyword>
<dbReference type="Pfam" id="PF05191">
    <property type="entry name" value="ADK_lid"/>
    <property type="match status" value="1"/>
</dbReference>
<keyword evidence="6" id="KW-0963">Cytoplasm</keyword>
<gene>
    <name evidence="6" type="primary">adk</name>
    <name evidence="9" type="ORF">BHW43_06820</name>
</gene>
<dbReference type="UniPathway" id="UPA00588">
    <property type="reaction ID" value="UER00649"/>
</dbReference>
<comment type="caution">
    <text evidence="9">The sequence shown here is derived from an EMBL/GenBank/DDBJ whole genome shotgun (WGS) entry which is preliminary data.</text>
</comment>
<dbReference type="NCBIfam" id="TIGR01351">
    <property type="entry name" value="adk"/>
    <property type="match status" value="1"/>
</dbReference>
<keyword evidence="3 6" id="KW-0547">Nucleotide-binding</keyword>
<keyword evidence="6" id="KW-0862">Zinc</keyword>
<dbReference type="NCBIfam" id="NF001381">
    <property type="entry name" value="PRK00279.1-3"/>
    <property type="match status" value="1"/>
</dbReference>
<evidence type="ECO:0000256" key="4">
    <source>
        <dbReference type="ARBA" id="ARBA00022777"/>
    </source>
</evidence>
<name>A0A1Q6R4G7_9FIRM</name>
<dbReference type="FunFam" id="3.40.50.300:FF:000106">
    <property type="entry name" value="Adenylate kinase mitochondrial"/>
    <property type="match status" value="1"/>
</dbReference>
<comment type="pathway">
    <text evidence="6">Purine metabolism; AMP biosynthesis via salvage pathway; AMP from ADP: step 1/1.</text>
</comment>
<dbReference type="InterPro" id="IPR033690">
    <property type="entry name" value="Adenylat_kinase_CS"/>
</dbReference>
<dbReference type="CDD" id="cd01428">
    <property type="entry name" value="ADK"/>
    <property type="match status" value="1"/>
</dbReference>
<feature type="binding site" evidence="6">
    <location>
        <position position="160"/>
    </location>
    <ligand>
        <name>AMP</name>
        <dbReference type="ChEBI" id="CHEBI:456215"/>
    </ligand>
</feature>
<feature type="binding site" evidence="6">
    <location>
        <position position="133"/>
    </location>
    <ligand>
        <name>Zn(2+)</name>
        <dbReference type="ChEBI" id="CHEBI:29105"/>
        <note>structural</note>
    </ligand>
</feature>
<comment type="similarity">
    <text evidence="6 7">Belongs to the adenylate kinase family.</text>
</comment>
<feature type="binding site" evidence="6">
    <location>
        <begin position="85"/>
        <end position="88"/>
    </location>
    <ligand>
        <name>AMP</name>
        <dbReference type="ChEBI" id="CHEBI:456215"/>
    </ligand>
</feature>
<feature type="binding site" evidence="6">
    <location>
        <position position="153"/>
    </location>
    <ligand>
        <name>Zn(2+)</name>
        <dbReference type="ChEBI" id="CHEBI:29105"/>
        <note>structural</note>
    </ligand>
</feature>
<accession>A0A1Q6R4G7</accession>
<dbReference type="NCBIfam" id="NF001380">
    <property type="entry name" value="PRK00279.1-2"/>
    <property type="match status" value="1"/>
</dbReference>
<feature type="binding site" evidence="6">
    <location>
        <position position="92"/>
    </location>
    <ligand>
        <name>AMP</name>
        <dbReference type="ChEBI" id="CHEBI:456215"/>
    </ligand>
</feature>
<dbReference type="AlphaFoldDB" id="A0A1Q6R4G7"/>
<dbReference type="Gene3D" id="3.40.50.300">
    <property type="entry name" value="P-loop containing nucleotide triphosphate hydrolases"/>
    <property type="match status" value="1"/>
</dbReference>
<dbReference type="EMBL" id="MNTG01000031">
    <property type="protein sequence ID" value="OLA37272.1"/>
    <property type="molecule type" value="Genomic_DNA"/>
</dbReference>
<evidence type="ECO:0000256" key="2">
    <source>
        <dbReference type="ARBA" id="ARBA00022727"/>
    </source>
</evidence>
<keyword evidence="6" id="KW-0479">Metal-binding</keyword>
<feature type="binding site" evidence="6">
    <location>
        <begin position="10"/>
        <end position="15"/>
    </location>
    <ligand>
        <name>ATP</name>
        <dbReference type="ChEBI" id="CHEBI:30616"/>
    </ligand>
</feature>
<comment type="function">
    <text evidence="6">Catalyzes the reversible transfer of the terminal phosphate group between ATP and AMP. Plays an important role in cellular energy homeostasis and in adenine nucleotide metabolism.</text>
</comment>
<dbReference type="InterPro" id="IPR000850">
    <property type="entry name" value="Adenylat/UMP-CMP_kin"/>
</dbReference>
<dbReference type="GO" id="GO:0008270">
    <property type="term" value="F:zinc ion binding"/>
    <property type="evidence" value="ECO:0007669"/>
    <property type="project" value="UniProtKB-UniRule"/>
</dbReference>
<comment type="subcellular location">
    <subcellularLocation>
        <location evidence="6 8">Cytoplasm</location>
    </subcellularLocation>
</comment>
<feature type="binding site" evidence="6">
    <location>
        <begin position="136"/>
        <end position="137"/>
    </location>
    <ligand>
        <name>ATP</name>
        <dbReference type="ChEBI" id="CHEBI:30616"/>
    </ligand>
</feature>
<feature type="binding site" evidence="6">
    <location>
        <position position="199"/>
    </location>
    <ligand>
        <name>ATP</name>
        <dbReference type="ChEBI" id="CHEBI:30616"/>
    </ligand>
</feature>
<protein>
    <recommendedName>
        <fullName evidence="6 8">Adenylate kinase</fullName>
        <shortName evidence="6">AK</shortName>
        <ecNumber evidence="6 8">2.7.4.3</ecNumber>
    </recommendedName>
    <alternativeName>
        <fullName evidence="6">ATP-AMP transphosphorylase</fullName>
    </alternativeName>
    <alternativeName>
        <fullName evidence="6">ATP:AMP phosphotransferase</fullName>
    </alternativeName>
    <alternativeName>
        <fullName evidence="6">Adenylate monophosphate kinase</fullName>
    </alternativeName>
</protein>
<evidence type="ECO:0000256" key="8">
    <source>
        <dbReference type="RuleBase" id="RU003331"/>
    </source>
</evidence>
<dbReference type="InterPro" id="IPR027417">
    <property type="entry name" value="P-loop_NTPase"/>
</dbReference>
<evidence type="ECO:0000313" key="10">
    <source>
        <dbReference type="Proteomes" id="UP000186777"/>
    </source>
</evidence>
<organism evidence="9 10">
    <name type="scientific">Phascolarctobacterium succinatutens</name>
    <dbReference type="NCBI Taxonomy" id="626940"/>
    <lineage>
        <taxon>Bacteria</taxon>
        <taxon>Bacillati</taxon>
        <taxon>Bacillota</taxon>
        <taxon>Negativicutes</taxon>
        <taxon>Acidaminococcales</taxon>
        <taxon>Acidaminococcaceae</taxon>
        <taxon>Phascolarctobacterium</taxon>
    </lineage>
</organism>
<dbReference type="Proteomes" id="UP000186777">
    <property type="component" value="Unassembled WGS sequence"/>
</dbReference>
<dbReference type="PROSITE" id="PS00113">
    <property type="entry name" value="ADENYLATE_KINASE"/>
    <property type="match status" value="1"/>
</dbReference>
<dbReference type="RefSeq" id="WP_009145406.1">
    <property type="nucleotide sequence ID" value="NZ_CABKPS010000041.1"/>
</dbReference>
<proteinExistence type="inferred from homology"/>
<dbReference type="InterPro" id="IPR007862">
    <property type="entry name" value="Adenylate_kinase_lid-dom"/>
</dbReference>
<feature type="region of interest" description="LID" evidence="6">
    <location>
        <begin position="126"/>
        <end position="163"/>
    </location>
</feature>
<keyword evidence="2 6" id="KW-0545">Nucleotide biosynthesis</keyword>
<feature type="region of interest" description="NMP" evidence="6">
    <location>
        <begin position="30"/>
        <end position="59"/>
    </location>
</feature>
<reference evidence="9 10" key="1">
    <citation type="journal article" date="2016" name="Nat. Biotechnol.">
        <title>Measurement of bacterial replication rates in microbial communities.</title>
        <authorList>
            <person name="Brown C.T."/>
            <person name="Olm M.R."/>
            <person name="Thomas B.C."/>
            <person name="Banfield J.F."/>
        </authorList>
    </citation>
    <scope>NUCLEOTIDE SEQUENCE [LARGE SCALE GENOMIC DNA]</scope>
    <source>
        <strain evidence="9">46_33</strain>
    </source>
</reference>